<evidence type="ECO:0000313" key="2">
    <source>
        <dbReference type="EMBL" id="CAK9010585.1"/>
    </source>
</evidence>
<keyword evidence="3" id="KW-1185">Reference proteome</keyword>
<dbReference type="Proteomes" id="UP001642484">
    <property type="component" value="Unassembled WGS sequence"/>
</dbReference>
<organism evidence="2 3">
    <name type="scientific">Durusdinium trenchii</name>
    <dbReference type="NCBI Taxonomy" id="1381693"/>
    <lineage>
        <taxon>Eukaryota</taxon>
        <taxon>Sar</taxon>
        <taxon>Alveolata</taxon>
        <taxon>Dinophyceae</taxon>
        <taxon>Suessiales</taxon>
        <taxon>Symbiodiniaceae</taxon>
        <taxon>Durusdinium</taxon>
    </lineage>
</organism>
<proteinExistence type="predicted"/>
<feature type="region of interest" description="Disordered" evidence="1">
    <location>
        <begin position="184"/>
        <end position="206"/>
    </location>
</feature>
<protein>
    <submittedName>
        <fullName evidence="2">Uncharacterized protein</fullName>
    </submittedName>
</protein>
<reference evidence="2 3" key="1">
    <citation type="submission" date="2024-02" db="EMBL/GenBank/DDBJ databases">
        <authorList>
            <person name="Chen Y."/>
            <person name="Shah S."/>
            <person name="Dougan E. K."/>
            <person name="Thang M."/>
            <person name="Chan C."/>
        </authorList>
    </citation>
    <scope>NUCLEOTIDE SEQUENCE [LARGE SCALE GENOMIC DNA]</scope>
</reference>
<dbReference type="EMBL" id="CAXAMN010004669">
    <property type="protein sequence ID" value="CAK9010585.1"/>
    <property type="molecule type" value="Genomic_DNA"/>
</dbReference>
<name>A0ABP0J868_9DINO</name>
<sequence>MPKKASFLLRSRSWLREDRGLQTHALQAPDNPRLPIASQLRPPTSEPVQRWWLRDLTRDKSLFKGLFEAMTGHVPLWAEPNSRSQCFGLMRAGTRFMAKPKVVQGSVWLKVQTRGVSPPLFSNRSEVLFATCDESPHHRHFATSGPPVLPITQDFADVSEMWIEYNMQYVKRIRDLGREQGRTSYSIISKPRSREGQKSRQAWIDD</sequence>
<gene>
    <name evidence="2" type="ORF">CCMP2556_LOCUS10130</name>
</gene>
<evidence type="ECO:0000256" key="1">
    <source>
        <dbReference type="SAM" id="MobiDB-lite"/>
    </source>
</evidence>
<evidence type="ECO:0000313" key="3">
    <source>
        <dbReference type="Proteomes" id="UP001642484"/>
    </source>
</evidence>
<comment type="caution">
    <text evidence="2">The sequence shown here is derived from an EMBL/GenBank/DDBJ whole genome shotgun (WGS) entry which is preliminary data.</text>
</comment>
<accession>A0ABP0J868</accession>